<dbReference type="GO" id="GO:0004803">
    <property type="term" value="F:transposase activity"/>
    <property type="evidence" value="ECO:0007669"/>
    <property type="project" value="InterPro"/>
</dbReference>
<dbReference type="InterPro" id="IPR047650">
    <property type="entry name" value="Transpos_IS110"/>
</dbReference>
<dbReference type="AlphaFoldDB" id="A0A3B0MWZ6"/>
<dbReference type="GO" id="GO:0006313">
    <property type="term" value="P:DNA transposition"/>
    <property type="evidence" value="ECO:0007669"/>
    <property type="project" value="InterPro"/>
</dbReference>
<dbReference type="Proteomes" id="UP000272908">
    <property type="component" value="Unassembled WGS sequence"/>
</dbReference>
<name>A0A3B0MWZ6_9RHOB</name>
<evidence type="ECO:0000313" key="2">
    <source>
        <dbReference type="EMBL" id="SUZ33244.1"/>
    </source>
</evidence>
<gene>
    <name evidence="2" type="ORF">ROE7235_03013</name>
</gene>
<organism evidence="2 3">
    <name type="scientific">Roseinatronobacter ekhonensis</name>
    <dbReference type="NCBI Taxonomy" id="254356"/>
    <lineage>
        <taxon>Bacteria</taxon>
        <taxon>Pseudomonadati</taxon>
        <taxon>Pseudomonadota</taxon>
        <taxon>Alphaproteobacteria</taxon>
        <taxon>Rhodobacterales</taxon>
        <taxon>Paracoccaceae</taxon>
        <taxon>Roseinatronobacter</taxon>
    </lineage>
</organism>
<dbReference type="PANTHER" id="PTHR33055">
    <property type="entry name" value="TRANSPOSASE FOR INSERTION SEQUENCE ELEMENT IS1111A"/>
    <property type="match status" value="1"/>
</dbReference>
<feature type="domain" description="Transposase IS110-like N-terminal" evidence="1">
    <location>
        <begin position="7"/>
        <end position="147"/>
    </location>
</feature>
<dbReference type="PANTHER" id="PTHR33055:SF3">
    <property type="entry name" value="PUTATIVE TRANSPOSASE FOR IS117-RELATED"/>
    <property type="match status" value="1"/>
</dbReference>
<dbReference type="GO" id="GO:0003677">
    <property type="term" value="F:DNA binding"/>
    <property type="evidence" value="ECO:0007669"/>
    <property type="project" value="InterPro"/>
</dbReference>
<dbReference type="Pfam" id="PF01548">
    <property type="entry name" value="DEDD_Tnp_IS110"/>
    <property type="match status" value="1"/>
</dbReference>
<dbReference type="NCBIfam" id="NF033542">
    <property type="entry name" value="transpos_IS110"/>
    <property type="match status" value="1"/>
</dbReference>
<reference evidence="3" key="1">
    <citation type="submission" date="2018-08" db="EMBL/GenBank/DDBJ databases">
        <authorList>
            <person name="Rodrigo-Torres L."/>
            <person name="Arahal R. D."/>
            <person name="Lucena T."/>
        </authorList>
    </citation>
    <scope>NUCLEOTIDE SEQUENCE [LARGE SCALE GENOMIC DNA]</scope>
    <source>
        <strain evidence="3">CECT 7235</strain>
    </source>
</reference>
<sequence length="152" mass="17317">MTMDTIIGVDLAKNVFQLHGASDSGEVKFRKKLTREQFRRFMADHPPAIVAMEACGSAHYWAREMEKLGHAVKLIAPRYVKPFVKRQKNDAADAEAIVIAAQRPEMRFVVPKSEEQQASAVLFRARERLVHQRTDLVNSLRSVLYEYGHVVP</sequence>
<keyword evidence="3" id="KW-1185">Reference proteome</keyword>
<dbReference type="InterPro" id="IPR002525">
    <property type="entry name" value="Transp_IS110-like_N"/>
</dbReference>
<accession>A0A3B0MWZ6</accession>
<evidence type="ECO:0000313" key="3">
    <source>
        <dbReference type="Proteomes" id="UP000272908"/>
    </source>
</evidence>
<dbReference type="EMBL" id="UIHC01000041">
    <property type="protein sequence ID" value="SUZ33244.1"/>
    <property type="molecule type" value="Genomic_DNA"/>
</dbReference>
<protein>
    <recommendedName>
        <fullName evidence="1">Transposase IS110-like N-terminal domain-containing protein</fullName>
    </recommendedName>
</protein>
<proteinExistence type="predicted"/>
<evidence type="ECO:0000259" key="1">
    <source>
        <dbReference type="Pfam" id="PF01548"/>
    </source>
</evidence>